<gene>
    <name evidence="5" type="ORF">JOF29_006986</name>
</gene>
<organism evidence="5 6">
    <name type="scientific">Kribbella aluminosa</name>
    <dbReference type="NCBI Taxonomy" id="416017"/>
    <lineage>
        <taxon>Bacteria</taxon>
        <taxon>Bacillati</taxon>
        <taxon>Actinomycetota</taxon>
        <taxon>Actinomycetes</taxon>
        <taxon>Propionibacteriales</taxon>
        <taxon>Kribbellaceae</taxon>
        <taxon>Kribbella</taxon>
    </lineage>
</organism>
<dbReference type="CDD" id="cd08349">
    <property type="entry name" value="BLMA_like"/>
    <property type="match status" value="1"/>
</dbReference>
<dbReference type="Gene3D" id="3.10.180.10">
    <property type="entry name" value="2,3-Dihydroxybiphenyl 1,2-Dioxygenase, domain 1"/>
    <property type="match status" value="1"/>
</dbReference>
<evidence type="ECO:0000313" key="6">
    <source>
        <dbReference type="Proteomes" id="UP000755585"/>
    </source>
</evidence>
<keyword evidence="6" id="KW-1185">Reference proteome</keyword>
<dbReference type="SUPFAM" id="SSF54593">
    <property type="entry name" value="Glyoxalase/Bleomycin resistance protein/Dihydroxybiphenyl dioxygenase"/>
    <property type="match status" value="1"/>
</dbReference>
<proteinExistence type="inferred from homology"/>
<dbReference type="PROSITE" id="PS51819">
    <property type="entry name" value="VOC"/>
    <property type="match status" value="1"/>
</dbReference>
<comment type="similarity">
    <text evidence="1">Belongs to the bleomycin resistance protein family.</text>
</comment>
<sequence>MDPALVPELLVGSVAVSTEFWCGVCGFEIRYERPEEGFAYVVLGGAHVMLEEVGAGRNWVTAALERPLGRGVNLQVAVPSIAPIVESLRRAGRPLFMEPEIKWYRTDHGDVGVEQFLVTDPDGYLIRFQASVSRTLEVDGERFEVSTREGHPGTFDYTWLTGPNPGYGFTESGSSDHTRTDADHHRAIGDFLSGINPATGYLD</sequence>
<evidence type="ECO:0000256" key="3">
    <source>
        <dbReference type="ARBA" id="ARBA00023251"/>
    </source>
</evidence>
<dbReference type="Proteomes" id="UP000755585">
    <property type="component" value="Unassembled WGS sequence"/>
</dbReference>
<name>A0ABS4UW82_9ACTN</name>
<dbReference type="InterPro" id="IPR000335">
    <property type="entry name" value="Bleomycin-R"/>
</dbReference>
<accession>A0ABS4UW82</accession>
<keyword evidence="3" id="KW-0046">Antibiotic resistance</keyword>
<evidence type="ECO:0000256" key="2">
    <source>
        <dbReference type="ARBA" id="ARBA00021572"/>
    </source>
</evidence>
<evidence type="ECO:0000259" key="4">
    <source>
        <dbReference type="PROSITE" id="PS51819"/>
    </source>
</evidence>
<dbReference type="InterPro" id="IPR029068">
    <property type="entry name" value="Glyas_Bleomycin-R_OHBP_Dase"/>
</dbReference>
<feature type="domain" description="VOC" evidence="4">
    <location>
        <begin position="3"/>
        <end position="131"/>
    </location>
</feature>
<dbReference type="InterPro" id="IPR037523">
    <property type="entry name" value="VOC_core"/>
</dbReference>
<dbReference type="RefSeq" id="WP_209698482.1">
    <property type="nucleotide sequence ID" value="NZ_BAAAVU010000005.1"/>
</dbReference>
<evidence type="ECO:0000256" key="1">
    <source>
        <dbReference type="ARBA" id="ARBA00011051"/>
    </source>
</evidence>
<protein>
    <recommendedName>
        <fullName evidence="2">Bleomycin resistance protein</fullName>
    </recommendedName>
</protein>
<dbReference type="EMBL" id="JAGINT010000002">
    <property type="protein sequence ID" value="MBP2355876.1"/>
    <property type="molecule type" value="Genomic_DNA"/>
</dbReference>
<reference evidence="5 6" key="1">
    <citation type="submission" date="2021-03" db="EMBL/GenBank/DDBJ databases">
        <title>Sequencing the genomes of 1000 actinobacteria strains.</title>
        <authorList>
            <person name="Klenk H.-P."/>
        </authorList>
    </citation>
    <scope>NUCLEOTIDE SEQUENCE [LARGE SCALE GENOMIC DNA]</scope>
    <source>
        <strain evidence="5 6">DSM 18824</strain>
    </source>
</reference>
<comment type="caution">
    <text evidence="5">The sequence shown here is derived from an EMBL/GenBank/DDBJ whole genome shotgun (WGS) entry which is preliminary data.</text>
</comment>
<evidence type="ECO:0000313" key="5">
    <source>
        <dbReference type="EMBL" id="MBP2355876.1"/>
    </source>
</evidence>